<dbReference type="Proteomes" id="UP001500683">
    <property type="component" value="Unassembled WGS sequence"/>
</dbReference>
<proteinExistence type="predicted"/>
<protein>
    <submittedName>
        <fullName evidence="2">Uncharacterized protein</fullName>
    </submittedName>
</protein>
<feature type="region of interest" description="Disordered" evidence="1">
    <location>
        <begin position="1"/>
        <end position="38"/>
    </location>
</feature>
<reference evidence="3" key="1">
    <citation type="journal article" date="2019" name="Int. J. Syst. Evol. Microbiol.">
        <title>The Global Catalogue of Microorganisms (GCM) 10K type strain sequencing project: providing services to taxonomists for standard genome sequencing and annotation.</title>
        <authorList>
            <consortium name="The Broad Institute Genomics Platform"/>
            <consortium name="The Broad Institute Genome Sequencing Center for Infectious Disease"/>
            <person name="Wu L."/>
            <person name="Ma J."/>
        </authorList>
    </citation>
    <scope>NUCLEOTIDE SEQUENCE [LARGE SCALE GENOMIC DNA]</scope>
    <source>
        <strain evidence="3">JCM 16702</strain>
    </source>
</reference>
<feature type="compositionally biased region" description="Basic and acidic residues" evidence="1">
    <location>
        <begin position="17"/>
        <end position="26"/>
    </location>
</feature>
<sequence>MSTSTLLTKSPRWSVGRRREPSERTEGGAVNGAEHAAPEHRKDFTYSLMTTSGDIAPCDVSIA</sequence>
<gene>
    <name evidence="2" type="ORF">GCM10022214_86320</name>
</gene>
<accession>A0ABP7X691</accession>
<name>A0ABP7X691_9ACTN</name>
<comment type="caution">
    <text evidence="2">The sequence shown here is derived from an EMBL/GenBank/DDBJ whole genome shotgun (WGS) entry which is preliminary data.</text>
</comment>
<organism evidence="2 3">
    <name type="scientific">Actinomadura miaoliensis</name>
    <dbReference type="NCBI Taxonomy" id="430685"/>
    <lineage>
        <taxon>Bacteria</taxon>
        <taxon>Bacillati</taxon>
        <taxon>Actinomycetota</taxon>
        <taxon>Actinomycetes</taxon>
        <taxon>Streptosporangiales</taxon>
        <taxon>Thermomonosporaceae</taxon>
        <taxon>Actinomadura</taxon>
    </lineage>
</organism>
<evidence type="ECO:0000313" key="3">
    <source>
        <dbReference type="Proteomes" id="UP001500683"/>
    </source>
</evidence>
<keyword evidence="3" id="KW-1185">Reference proteome</keyword>
<evidence type="ECO:0000313" key="2">
    <source>
        <dbReference type="EMBL" id="GAA4105852.1"/>
    </source>
</evidence>
<dbReference type="EMBL" id="BAAAZG010000086">
    <property type="protein sequence ID" value="GAA4105852.1"/>
    <property type="molecule type" value="Genomic_DNA"/>
</dbReference>
<evidence type="ECO:0000256" key="1">
    <source>
        <dbReference type="SAM" id="MobiDB-lite"/>
    </source>
</evidence>